<keyword evidence="4" id="KW-0963">Cytoplasm</keyword>
<dbReference type="PANTHER" id="PTHR10788:SF15">
    <property type="entry name" value="TREHALOSE SYNTHASE COMPLEX REGULATORY SUBUNIT TPS3-RELATED"/>
    <property type="match status" value="1"/>
</dbReference>
<dbReference type="InterPro" id="IPR036412">
    <property type="entry name" value="HAD-like_sf"/>
</dbReference>
<dbReference type="Gene3D" id="3.40.50.2000">
    <property type="entry name" value="Glycogen Phosphorylase B"/>
    <property type="match status" value="2"/>
</dbReference>
<dbReference type="NCBIfam" id="TIGR01484">
    <property type="entry name" value="HAD-SF-IIB"/>
    <property type="match status" value="1"/>
</dbReference>
<name>A0A6A6VL16_9PLEO</name>
<dbReference type="InterPro" id="IPR001830">
    <property type="entry name" value="Glyco_trans_20"/>
</dbReference>
<dbReference type="GO" id="GO:0004805">
    <property type="term" value="F:trehalose-phosphatase activity"/>
    <property type="evidence" value="ECO:0007669"/>
    <property type="project" value="TreeGrafter"/>
</dbReference>
<comment type="similarity">
    <text evidence="2">In the N-terminal section; belongs to the glycosyltransferase 20 family.</text>
</comment>
<keyword evidence="7" id="KW-0808">Transferase</keyword>
<dbReference type="Pfam" id="PF02358">
    <property type="entry name" value="Trehalose_PPase"/>
    <property type="match status" value="1"/>
</dbReference>
<comment type="subcellular location">
    <subcellularLocation>
        <location evidence="1">Cytoplasm</location>
    </subcellularLocation>
</comment>
<evidence type="ECO:0000256" key="5">
    <source>
        <dbReference type="ARBA" id="ARBA00022553"/>
    </source>
</evidence>
<evidence type="ECO:0000313" key="7">
    <source>
        <dbReference type="EMBL" id="KAF2749827.1"/>
    </source>
</evidence>
<dbReference type="GO" id="GO:0005992">
    <property type="term" value="P:trehalose biosynthetic process"/>
    <property type="evidence" value="ECO:0007669"/>
    <property type="project" value="InterPro"/>
</dbReference>
<protein>
    <submittedName>
        <fullName evidence="7">Glycosyltransferase family 20 protein</fullName>
    </submittedName>
</protein>
<dbReference type="PANTHER" id="PTHR10788">
    <property type="entry name" value="TREHALOSE-6-PHOSPHATE SYNTHASE"/>
    <property type="match status" value="1"/>
</dbReference>
<evidence type="ECO:0000256" key="1">
    <source>
        <dbReference type="ARBA" id="ARBA00004496"/>
    </source>
</evidence>
<dbReference type="CDD" id="cd03788">
    <property type="entry name" value="GT20_TPS"/>
    <property type="match status" value="1"/>
</dbReference>
<sequence length="924" mass="103845">MTTFVASLFLPHTIHFHDLPDPDQNPTPPVEPRMLGDISQSNSANDTRSTTTALSLLSKGTATPPQTPSAKEHDDFFSQVQPTVTDHFSKLDPRTLVRSDSHVPEGGIAKVFNQPRSRAAAPLPDTILEYAKAQERAQAMKARMGRKISPTRSRNLTKEHGSDGRWASEWSVVPAVQGNGGLNNAIQAAKHKGLLTEVTSVGTIGFPTDVLDEGKKMEIAEKLESEHDSLTVFVNDSDLDGHYTHYCKTILWPVFHYQIPDHPKSKAYEDHSWVFYVNLNQAFADKIIENYKRGDIIWVHDYHLCLVPAMIRKKLPDAQIGFFLHTAFPSSEVFRCLATRKDLLEGMLGANLVAFQTPEYAHHFLQTCSRILSVEATEDGIQRDNQFVNVWSFPIGVDPPALQLARKAPEVLQWTKALQERFAGKRLIVARDKLDNIRGVRQKLLAFELFLNKYPEWREKVVLVQVATSTTENHELNETVSSIVTRIEAQHSTLAHQPLVFLRQDIAFSQFLALMSVADALMITSLREGMNLTCHEFIMCQDGEAAEQKHAPVILSEFTGSSVVFGGSELAVNPWDYRQCADAIKKALEMDADEKARRYNKLRDIVMSTTGDNWVAKLSEHLAKVHQEHFQRDTMSVPRLSVSKLSEAYKNAGKRLLLLDYEGTLAPFGSVNKTVLTNMDRVTEVLNDLIADPKNHVYVMSGRTAEELEMLFGRVPGIGLIAENGCYLREMNTDDWIEFADEESTSTWKAAVKEILQYYCDRVENSWVEERHASLTFHYPRATTHDDSPNRQAGDCASHIYDACQNQRVKAVPTKESVIVEPMDWDKGTAATHLLKKLQKEGPVDLLFAAGNERDDEVVFRWGKELLDKQEVRDVFTVNVGHRNTVAMATLTQGTTGKCLNDPPDMPLLTLSGLLNVLKRLVKI</sequence>
<dbReference type="Pfam" id="PF00982">
    <property type="entry name" value="Glyco_transf_20"/>
    <property type="match status" value="1"/>
</dbReference>
<dbReference type="FunFam" id="3.40.50.2000:FF:000099">
    <property type="entry name" value="Alpha,alpha-trehalose phosphate synthase subunit, putative"/>
    <property type="match status" value="1"/>
</dbReference>
<dbReference type="Gene3D" id="3.40.50.1000">
    <property type="entry name" value="HAD superfamily/HAD-like"/>
    <property type="match status" value="1"/>
</dbReference>
<accession>A0A6A6VL16</accession>
<comment type="similarity">
    <text evidence="3">In the C-terminal section; belongs to the trehalose phosphatase family.</text>
</comment>
<evidence type="ECO:0000256" key="3">
    <source>
        <dbReference type="ARBA" id="ARBA00006330"/>
    </source>
</evidence>
<dbReference type="GO" id="GO:0003825">
    <property type="term" value="F:alpha,alpha-trehalose-phosphate synthase (UDP-forming) activity"/>
    <property type="evidence" value="ECO:0007669"/>
    <property type="project" value="TreeGrafter"/>
</dbReference>
<dbReference type="InterPro" id="IPR023214">
    <property type="entry name" value="HAD_sf"/>
</dbReference>
<dbReference type="Proteomes" id="UP000799440">
    <property type="component" value="Unassembled WGS sequence"/>
</dbReference>
<reference evidence="7" key="1">
    <citation type="journal article" date="2020" name="Stud. Mycol.">
        <title>101 Dothideomycetes genomes: a test case for predicting lifestyles and emergence of pathogens.</title>
        <authorList>
            <person name="Haridas S."/>
            <person name="Albert R."/>
            <person name="Binder M."/>
            <person name="Bloem J."/>
            <person name="Labutti K."/>
            <person name="Salamov A."/>
            <person name="Andreopoulos B."/>
            <person name="Baker S."/>
            <person name="Barry K."/>
            <person name="Bills G."/>
            <person name="Bluhm B."/>
            <person name="Cannon C."/>
            <person name="Castanera R."/>
            <person name="Culley D."/>
            <person name="Daum C."/>
            <person name="Ezra D."/>
            <person name="Gonzalez J."/>
            <person name="Henrissat B."/>
            <person name="Kuo A."/>
            <person name="Liang C."/>
            <person name="Lipzen A."/>
            <person name="Lutzoni F."/>
            <person name="Magnuson J."/>
            <person name="Mondo S."/>
            <person name="Nolan M."/>
            <person name="Ohm R."/>
            <person name="Pangilinan J."/>
            <person name="Park H.-J."/>
            <person name="Ramirez L."/>
            <person name="Alfaro M."/>
            <person name="Sun H."/>
            <person name="Tritt A."/>
            <person name="Yoshinaga Y."/>
            <person name="Zwiers L.-H."/>
            <person name="Turgeon B."/>
            <person name="Goodwin S."/>
            <person name="Spatafora J."/>
            <person name="Crous P."/>
            <person name="Grigoriev I."/>
        </authorList>
    </citation>
    <scope>NUCLEOTIDE SEQUENCE</scope>
    <source>
        <strain evidence="7">CBS 119925</strain>
    </source>
</reference>
<dbReference type="InterPro" id="IPR003337">
    <property type="entry name" value="Trehalose_PPase"/>
</dbReference>
<dbReference type="FunFam" id="3.30.70.1020:FF:000001">
    <property type="entry name" value="Alpha,alpha-trehalose-phosphate synthase [UDP-forming] 1"/>
    <property type="match status" value="1"/>
</dbReference>
<dbReference type="Gene3D" id="3.30.70.1020">
    <property type="entry name" value="Trehalose-6-phosphate phosphatase related protein, domain 2"/>
    <property type="match status" value="1"/>
</dbReference>
<evidence type="ECO:0000256" key="6">
    <source>
        <dbReference type="SAM" id="MobiDB-lite"/>
    </source>
</evidence>
<dbReference type="NCBIfam" id="TIGR00685">
    <property type="entry name" value="T6PP"/>
    <property type="match status" value="1"/>
</dbReference>
<dbReference type="InterPro" id="IPR006379">
    <property type="entry name" value="HAD-SF_hydro_IIB"/>
</dbReference>
<feature type="region of interest" description="Disordered" evidence="6">
    <location>
        <begin position="142"/>
        <end position="163"/>
    </location>
</feature>
<evidence type="ECO:0000256" key="4">
    <source>
        <dbReference type="ARBA" id="ARBA00022490"/>
    </source>
</evidence>
<keyword evidence="5" id="KW-0597">Phosphoprotein</keyword>
<dbReference type="AlphaFoldDB" id="A0A6A6VL16"/>
<evidence type="ECO:0000256" key="2">
    <source>
        <dbReference type="ARBA" id="ARBA00005409"/>
    </source>
</evidence>
<organism evidence="7 8">
    <name type="scientific">Sporormia fimetaria CBS 119925</name>
    <dbReference type="NCBI Taxonomy" id="1340428"/>
    <lineage>
        <taxon>Eukaryota</taxon>
        <taxon>Fungi</taxon>
        <taxon>Dikarya</taxon>
        <taxon>Ascomycota</taxon>
        <taxon>Pezizomycotina</taxon>
        <taxon>Dothideomycetes</taxon>
        <taxon>Pleosporomycetidae</taxon>
        <taxon>Pleosporales</taxon>
        <taxon>Sporormiaceae</taxon>
        <taxon>Sporormia</taxon>
    </lineage>
</organism>
<evidence type="ECO:0000313" key="8">
    <source>
        <dbReference type="Proteomes" id="UP000799440"/>
    </source>
</evidence>
<dbReference type="GO" id="GO:0005946">
    <property type="term" value="C:alpha,alpha-trehalose-phosphate synthase complex (UDP-forming)"/>
    <property type="evidence" value="ECO:0007669"/>
    <property type="project" value="TreeGrafter"/>
</dbReference>
<keyword evidence="8" id="KW-1185">Reference proteome</keyword>
<proteinExistence type="inferred from homology"/>
<dbReference type="GO" id="GO:0005829">
    <property type="term" value="C:cytosol"/>
    <property type="evidence" value="ECO:0007669"/>
    <property type="project" value="TreeGrafter"/>
</dbReference>
<dbReference type="FunFam" id="3.40.50.2000:FF:000036">
    <property type="entry name" value="Alpha,alpha-trehalose-phosphate synthase subunit Tps2"/>
    <property type="match status" value="1"/>
</dbReference>
<feature type="region of interest" description="Disordered" evidence="6">
    <location>
        <begin position="15"/>
        <end position="51"/>
    </location>
</feature>
<dbReference type="OrthoDB" id="755951at2759"/>
<dbReference type="EMBL" id="MU006565">
    <property type="protein sequence ID" value="KAF2749827.1"/>
    <property type="molecule type" value="Genomic_DNA"/>
</dbReference>
<gene>
    <name evidence="7" type="ORF">M011DRAFT_278021</name>
</gene>
<dbReference type="SUPFAM" id="SSF53756">
    <property type="entry name" value="UDP-Glycosyltransferase/glycogen phosphorylase"/>
    <property type="match status" value="1"/>
</dbReference>
<dbReference type="GO" id="GO:0030234">
    <property type="term" value="F:enzyme regulator activity"/>
    <property type="evidence" value="ECO:0007669"/>
    <property type="project" value="UniProtKB-ARBA"/>
</dbReference>
<dbReference type="SUPFAM" id="SSF56784">
    <property type="entry name" value="HAD-like"/>
    <property type="match status" value="1"/>
</dbReference>